<dbReference type="EMBL" id="JWZT01005261">
    <property type="protein sequence ID" value="KII61777.1"/>
    <property type="molecule type" value="Genomic_DNA"/>
</dbReference>
<dbReference type="InterPro" id="IPR043128">
    <property type="entry name" value="Rev_trsase/Diguanyl_cyclase"/>
</dbReference>
<keyword evidence="6" id="KW-0695">RNA-directed DNA polymerase</keyword>
<feature type="compositionally biased region" description="Basic and acidic residues" evidence="7">
    <location>
        <begin position="774"/>
        <end position="786"/>
    </location>
</feature>
<dbReference type="PROSITE" id="PS50994">
    <property type="entry name" value="INTEGRASE"/>
    <property type="match status" value="1"/>
</dbReference>
<dbReference type="OMA" id="EQGCVLW"/>
<keyword evidence="5" id="KW-0378">Hydrolase</keyword>
<evidence type="ECO:0000256" key="5">
    <source>
        <dbReference type="ARBA" id="ARBA00022801"/>
    </source>
</evidence>
<gene>
    <name evidence="10" type="ORF">RF11_15847</name>
</gene>
<dbReference type="Pfam" id="PF17917">
    <property type="entry name" value="RT_RNaseH"/>
    <property type="match status" value="1"/>
</dbReference>
<dbReference type="InterPro" id="IPR041373">
    <property type="entry name" value="RT_RNaseH"/>
</dbReference>
<dbReference type="Gene3D" id="3.30.70.270">
    <property type="match status" value="2"/>
</dbReference>
<dbReference type="Gene3D" id="3.30.420.10">
    <property type="entry name" value="Ribonuclease H-like superfamily/Ribonuclease H"/>
    <property type="match status" value="1"/>
</dbReference>
<dbReference type="AlphaFoldDB" id="A0A0C2IY43"/>
<evidence type="ECO:0000313" key="10">
    <source>
        <dbReference type="EMBL" id="KII61777.1"/>
    </source>
</evidence>
<dbReference type="GO" id="GO:0015074">
    <property type="term" value="P:DNA integration"/>
    <property type="evidence" value="ECO:0007669"/>
    <property type="project" value="InterPro"/>
</dbReference>
<dbReference type="Gene3D" id="1.10.340.70">
    <property type="match status" value="1"/>
</dbReference>
<dbReference type="FunFam" id="3.30.420.10:FF:000063">
    <property type="entry name" value="Retrovirus-related Pol polyprotein from transposon 297-like Protein"/>
    <property type="match status" value="1"/>
</dbReference>
<feature type="domain" description="Reverse transcriptase" evidence="8">
    <location>
        <begin position="1"/>
        <end position="104"/>
    </location>
</feature>
<dbReference type="InterPro" id="IPR041588">
    <property type="entry name" value="Integrase_H2C2"/>
</dbReference>
<dbReference type="SUPFAM" id="SSF53098">
    <property type="entry name" value="Ribonuclease H-like"/>
    <property type="match status" value="1"/>
</dbReference>
<evidence type="ECO:0000313" key="11">
    <source>
        <dbReference type="Proteomes" id="UP000031668"/>
    </source>
</evidence>
<reference evidence="10 11" key="1">
    <citation type="journal article" date="2014" name="Genome Biol. Evol.">
        <title>The genome of the myxosporean Thelohanellus kitauei shows adaptations to nutrient acquisition within its fish host.</title>
        <authorList>
            <person name="Yang Y."/>
            <person name="Xiong J."/>
            <person name="Zhou Z."/>
            <person name="Huo F."/>
            <person name="Miao W."/>
            <person name="Ran C."/>
            <person name="Liu Y."/>
            <person name="Zhang J."/>
            <person name="Feng J."/>
            <person name="Wang M."/>
            <person name="Wang M."/>
            <person name="Wang L."/>
            <person name="Yao B."/>
        </authorList>
    </citation>
    <scope>NUCLEOTIDE SEQUENCE [LARGE SCALE GENOMIC DNA]</scope>
    <source>
        <strain evidence="10">Wuqing</strain>
    </source>
</reference>
<dbReference type="Proteomes" id="UP000031668">
    <property type="component" value="Unassembled WGS sequence"/>
</dbReference>
<dbReference type="Pfam" id="PF00078">
    <property type="entry name" value="RVT_1"/>
    <property type="match status" value="1"/>
</dbReference>
<protein>
    <submittedName>
        <fullName evidence="10">Transposon Tf2-6 polyprotein</fullName>
    </submittedName>
</protein>
<dbReference type="InterPro" id="IPR036397">
    <property type="entry name" value="RNaseH_sf"/>
</dbReference>
<keyword evidence="2" id="KW-0548">Nucleotidyltransferase</keyword>
<keyword evidence="3" id="KW-0540">Nuclease</keyword>
<dbReference type="GO" id="GO:0016787">
    <property type="term" value="F:hydrolase activity"/>
    <property type="evidence" value="ECO:0007669"/>
    <property type="project" value="UniProtKB-KW"/>
</dbReference>
<evidence type="ECO:0000256" key="2">
    <source>
        <dbReference type="ARBA" id="ARBA00022695"/>
    </source>
</evidence>
<dbReference type="InterPro" id="IPR001584">
    <property type="entry name" value="Integrase_cat-core"/>
</dbReference>
<organism evidence="10 11">
    <name type="scientific">Thelohanellus kitauei</name>
    <name type="common">Myxosporean</name>
    <dbReference type="NCBI Taxonomy" id="669202"/>
    <lineage>
        <taxon>Eukaryota</taxon>
        <taxon>Metazoa</taxon>
        <taxon>Cnidaria</taxon>
        <taxon>Myxozoa</taxon>
        <taxon>Myxosporea</taxon>
        <taxon>Bivalvulida</taxon>
        <taxon>Platysporina</taxon>
        <taxon>Myxobolidae</taxon>
        <taxon>Thelohanellus</taxon>
    </lineage>
</organism>
<sequence>MRVDEKSQEILVINTHRGLFKYTRLPFGLASAPSIWQHAMDQILDRLPMVGCYLDDIIVSGRSREEHCENIKKVFQRLSEYGLKIKKEKCAFFLSELEYCGVVISKEGTRKSLSRVEAIQDMPEPENESELRSFCGLINYYRPYIPNLASILEPFYDLLKKNQKYEWKACHSQAFKAAKSKLSDEVILTHFNPSLDLVLATDASSCGIGAVISHKFPGGEERPIAYASRVLNGAEKNYSVIEKEGLAIVWAVKKFFKYLEGRKFILYTDHQPLKGIFGSKKGIPQTAAARIQRWAIFLSGLSFEIHYRHSEENANADAFSRLPLQKYRDNIKTEYPLIAKLSAEFKAINSEDLVRETSKDSILSEVLKMHSSNWRNESKNTLIKPYSNRKDVISVCDGCLVMSDRLIIPKCFQNSIIQRLHEGHLGVAKTKSLARNHVWWPGIDIDIETMIANCHICQLHKRKMPPPAPVKHYEESKYPMERIHLDFAGPISGNILLVIIDDYSKFPEVVMRSNFTSEDTIKALQEVFCRTGFPRKIVTDNGPQFVSLSFRQFLKENNIEHVTSPCYHPASNGLAERFIQTLKGSLGETSNSDINTKLQKFLLSYRNSIHSSSGNSPAKLLFGRNIRDWLCNLGPRPSRNQESTICRQFHPHDIVLVRQYINKHPKWKVGRIVRALGNQMYAVNVDGKEIIRHVNQIQASKLTNESILNPDSRNAFPFPNVAIENRDEDVNSNPDSIRSEDDTNEVSSDPRDCTYTPSEEVSINTEMPPRRSQRLREKEEVLRTNS</sequence>
<dbReference type="CDD" id="cd09274">
    <property type="entry name" value="RNase_HI_RT_Ty3"/>
    <property type="match status" value="1"/>
</dbReference>
<feature type="domain" description="Integrase catalytic" evidence="9">
    <location>
        <begin position="475"/>
        <end position="625"/>
    </location>
</feature>
<dbReference type="FunFam" id="3.10.20.370:FF:000001">
    <property type="entry name" value="Retrovirus-related Pol polyprotein from transposon 17.6-like protein"/>
    <property type="match status" value="1"/>
</dbReference>
<proteinExistence type="predicted"/>
<dbReference type="Pfam" id="PF17921">
    <property type="entry name" value="Integrase_H2C2"/>
    <property type="match status" value="1"/>
</dbReference>
<accession>A0A0C2IY43</accession>
<dbReference type="InterPro" id="IPR043502">
    <property type="entry name" value="DNA/RNA_pol_sf"/>
</dbReference>
<evidence type="ECO:0000256" key="1">
    <source>
        <dbReference type="ARBA" id="ARBA00022679"/>
    </source>
</evidence>
<dbReference type="FunFam" id="1.10.340.70:FF:000003">
    <property type="entry name" value="Protein CBG25708"/>
    <property type="match status" value="1"/>
</dbReference>
<dbReference type="GO" id="GO:0004519">
    <property type="term" value="F:endonuclease activity"/>
    <property type="evidence" value="ECO:0007669"/>
    <property type="project" value="UniProtKB-KW"/>
</dbReference>
<evidence type="ECO:0000259" key="8">
    <source>
        <dbReference type="PROSITE" id="PS50878"/>
    </source>
</evidence>
<evidence type="ECO:0000256" key="4">
    <source>
        <dbReference type="ARBA" id="ARBA00022759"/>
    </source>
</evidence>
<dbReference type="GO" id="GO:0003676">
    <property type="term" value="F:nucleic acid binding"/>
    <property type="evidence" value="ECO:0007669"/>
    <property type="project" value="InterPro"/>
</dbReference>
<evidence type="ECO:0000256" key="7">
    <source>
        <dbReference type="SAM" id="MobiDB-lite"/>
    </source>
</evidence>
<evidence type="ECO:0000256" key="3">
    <source>
        <dbReference type="ARBA" id="ARBA00022722"/>
    </source>
</evidence>
<name>A0A0C2IY43_THEKT</name>
<dbReference type="PROSITE" id="PS50878">
    <property type="entry name" value="RT_POL"/>
    <property type="match status" value="1"/>
</dbReference>
<keyword evidence="1" id="KW-0808">Transferase</keyword>
<dbReference type="CDD" id="cd01647">
    <property type="entry name" value="RT_LTR"/>
    <property type="match status" value="1"/>
</dbReference>
<comment type="caution">
    <text evidence="10">The sequence shown here is derived from an EMBL/GenBank/DDBJ whole genome shotgun (WGS) entry which is preliminary data.</text>
</comment>
<dbReference type="InterPro" id="IPR050951">
    <property type="entry name" value="Retrovirus_Pol_polyprotein"/>
</dbReference>
<feature type="region of interest" description="Disordered" evidence="7">
    <location>
        <begin position="726"/>
        <end position="786"/>
    </location>
</feature>
<keyword evidence="11" id="KW-1185">Reference proteome</keyword>
<dbReference type="InterPro" id="IPR000477">
    <property type="entry name" value="RT_dom"/>
</dbReference>
<dbReference type="FunFam" id="3.30.70.270:FF:000026">
    <property type="entry name" value="Transposon Ty3-G Gag-Pol polyprotein"/>
    <property type="match status" value="1"/>
</dbReference>
<evidence type="ECO:0000259" key="9">
    <source>
        <dbReference type="PROSITE" id="PS50994"/>
    </source>
</evidence>
<dbReference type="FunFam" id="3.30.70.270:FF:000003">
    <property type="entry name" value="Transposon Ty3-G Gag-Pol polyprotein"/>
    <property type="match status" value="1"/>
</dbReference>
<dbReference type="PANTHER" id="PTHR37984:SF5">
    <property type="entry name" value="PROTEIN NYNRIN-LIKE"/>
    <property type="match status" value="1"/>
</dbReference>
<evidence type="ECO:0000256" key="6">
    <source>
        <dbReference type="ARBA" id="ARBA00022918"/>
    </source>
</evidence>
<dbReference type="OrthoDB" id="775972at2759"/>
<keyword evidence="4" id="KW-0255">Endonuclease</keyword>
<dbReference type="Pfam" id="PF00665">
    <property type="entry name" value="rve"/>
    <property type="match status" value="1"/>
</dbReference>
<feature type="compositionally biased region" description="Polar residues" evidence="7">
    <location>
        <begin position="755"/>
        <end position="765"/>
    </location>
</feature>
<dbReference type="GO" id="GO:0003964">
    <property type="term" value="F:RNA-directed DNA polymerase activity"/>
    <property type="evidence" value="ECO:0007669"/>
    <property type="project" value="UniProtKB-KW"/>
</dbReference>
<dbReference type="SUPFAM" id="SSF56672">
    <property type="entry name" value="DNA/RNA polymerases"/>
    <property type="match status" value="1"/>
</dbReference>
<dbReference type="PANTHER" id="PTHR37984">
    <property type="entry name" value="PROTEIN CBG26694"/>
    <property type="match status" value="1"/>
</dbReference>
<dbReference type="InterPro" id="IPR012337">
    <property type="entry name" value="RNaseH-like_sf"/>
</dbReference>
<dbReference type="Gene3D" id="3.10.10.10">
    <property type="entry name" value="HIV Type 1 Reverse Transcriptase, subunit A, domain 1"/>
    <property type="match status" value="1"/>
</dbReference>